<sequence>MALTLLLVPCLLAATALIHYEALRLTGEWVPRLRIRPRQRILFVIAACLVAHLLEVGLYAGVFAGLSQMPAFGTIEGEFAGTLTDFLYFSLTNYTTLGIGEIYPMGALRLIVGLEALNGLLLISWSASFCYLNMQADWHPEQNDVT</sequence>
<dbReference type="Gene3D" id="1.10.287.70">
    <property type="match status" value="1"/>
</dbReference>
<dbReference type="InterPro" id="IPR013099">
    <property type="entry name" value="K_chnl_dom"/>
</dbReference>
<dbReference type="Proteomes" id="UP000481421">
    <property type="component" value="Unassembled WGS sequence"/>
</dbReference>
<keyword evidence="3" id="KW-0406">Ion transport</keyword>
<keyword evidence="1" id="KW-0472">Membrane</keyword>
<accession>A0A6B3RIY5</accession>
<protein>
    <submittedName>
        <fullName evidence="3">Two pore domain potassium channel family protein</fullName>
    </submittedName>
</protein>
<evidence type="ECO:0000256" key="1">
    <source>
        <dbReference type="SAM" id="Phobius"/>
    </source>
</evidence>
<keyword evidence="4" id="KW-1185">Reference proteome</keyword>
<feature type="transmembrane region" description="Helical" evidence="1">
    <location>
        <begin position="40"/>
        <end position="66"/>
    </location>
</feature>
<dbReference type="Pfam" id="PF07885">
    <property type="entry name" value="Ion_trans_2"/>
    <property type="match status" value="1"/>
</dbReference>
<reference evidence="3 4" key="1">
    <citation type="submission" date="2020-02" db="EMBL/GenBank/DDBJ databases">
        <title>Rhodobacter algicola sp. nov., isolated from microalga culture.</title>
        <authorList>
            <person name="Park C.-Y."/>
        </authorList>
    </citation>
    <scope>NUCLEOTIDE SEQUENCE [LARGE SCALE GENOMIC DNA]</scope>
    <source>
        <strain evidence="3 4">ETT8</strain>
    </source>
</reference>
<evidence type="ECO:0000313" key="3">
    <source>
        <dbReference type="EMBL" id="NEX45980.1"/>
    </source>
</evidence>
<proteinExistence type="predicted"/>
<evidence type="ECO:0000313" key="4">
    <source>
        <dbReference type="Proteomes" id="UP000481421"/>
    </source>
</evidence>
<dbReference type="EMBL" id="JAAIKE010000002">
    <property type="protein sequence ID" value="NEX45980.1"/>
    <property type="molecule type" value="Genomic_DNA"/>
</dbReference>
<dbReference type="GO" id="GO:0034220">
    <property type="term" value="P:monoatomic ion transmembrane transport"/>
    <property type="evidence" value="ECO:0007669"/>
    <property type="project" value="UniProtKB-KW"/>
</dbReference>
<gene>
    <name evidence="3" type="ORF">G3572_07170</name>
</gene>
<comment type="caution">
    <text evidence="3">The sequence shown here is derived from an EMBL/GenBank/DDBJ whole genome shotgun (WGS) entry which is preliminary data.</text>
</comment>
<organism evidence="3 4">
    <name type="scientific">Pseudotabrizicola algicola</name>
    <dbReference type="NCBI Taxonomy" id="2709381"/>
    <lineage>
        <taxon>Bacteria</taxon>
        <taxon>Pseudomonadati</taxon>
        <taxon>Pseudomonadota</taxon>
        <taxon>Alphaproteobacteria</taxon>
        <taxon>Rhodobacterales</taxon>
        <taxon>Paracoccaceae</taxon>
        <taxon>Pseudotabrizicola</taxon>
    </lineage>
</organism>
<keyword evidence="3" id="KW-0813">Transport</keyword>
<keyword evidence="3" id="KW-0407">Ion channel</keyword>
<evidence type="ECO:0000259" key="2">
    <source>
        <dbReference type="Pfam" id="PF07885"/>
    </source>
</evidence>
<dbReference type="AlphaFoldDB" id="A0A6B3RIY5"/>
<keyword evidence="1" id="KW-1133">Transmembrane helix</keyword>
<name>A0A6B3RIY5_9RHOB</name>
<dbReference type="SUPFAM" id="SSF81324">
    <property type="entry name" value="Voltage-gated potassium channels"/>
    <property type="match status" value="1"/>
</dbReference>
<keyword evidence="1" id="KW-0812">Transmembrane</keyword>
<feature type="domain" description="Potassium channel" evidence="2">
    <location>
        <begin position="66"/>
        <end position="128"/>
    </location>
</feature>